<organism evidence="2 3">
    <name type="scientific">Ascobolus immersus RN42</name>
    <dbReference type="NCBI Taxonomy" id="1160509"/>
    <lineage>
        <taxon>Eukaryota</taxon>
        <taxon>Fungi</taxon>
        <taxon>Dikarya</taxon>
        <taxon>Ascomycota</taxon>
        <taxon>Pezizomycotina</taxon>
        <taxon>Pezizomycetes</taxon>
        <taxon>Pezizales</taxon>
        <taxon>Ascobolaceae</taxon>
        <taxon>Ascobolus</taxon>
    </lineage>
</organism>
<proteinExistence type="predicted"/>
<dbReference type="Proteomes" id="UP000275078">
    <property type="component" value="Unassembled WGS sequence"/>
</dbReference>
<evidence type="ECO:0000313" key="3">
    <source>
        <dbReference type="Proteomes" id="UP000275078"/>
    </source>
</evidence>
<gene>
    <name evidence="2" type="ORF">BJ508DRAFT_310035</name>
</gene>
<evidence type="ECO:0000256" key="1">
    <source>
        <dbReference type="SAM" id="MobiDB-lite"/>
    </source>
</evidence>
<sequence>MPNNDPQTEAPTRARASGFGTYLVIARLLSIGSFRRDRPQIPSLGLPRPAMNVPNISLPAFAFTDPERHVSSINILISSQKQVQSLLVQAEPSPTRLSSSSLTAMFPLHPSKCTTECCTRSSGKPSATGTCTVWPQLWRECYLNYIAWPCQASSGQAGVSGSMHCCTDATDHALDCGKNTTSTAVAVPTSDLLVSGPLRFAKHRNAIVDLVNIAVLPVYLQEASLTSTSHGHLTKVNDSSTVVKSGKGNKTSTLTGAPKKEAPRVPSATAEGASTDLQSQ</sequence>
<keyword evidence="3" id="KW-1185">Reference proteome</keyword>
<name>A0A3N4HWK2_ASCIM</name>
<dbReference type="EMBL" id="ML119724">
    <property type="protein sequence ID" value="RPA77567.1"/>
    <property type="molecule type" value="Genomic_DNA"/>
</dbReference>
<evidence type="ECO:0000313" key="2">
    <source>
        <dbReference type="EMBL" id="RPA77567.1"/>
    </source>
</evidence>
<reference evidence="2 3" key="1">
    <citation type="journal article" date="2018" name="Nat. Ecol. Evol.">
        <title>Pezizomycetes genomes reveal the molecular basis of ectomycorrhizal truffle lifestyle.</title>
        <authorList>
            <person name="Murat C."/>
            <person name="Payen T."/>
            <person name="Noel B."/>
            <person name="Kuo A."/>
            <person name="Morin E."/>
            <person name="Chen J."/>
            <person name="Kohler A."/>
            <person name="Krizsan K."/>
            <person name="Balestrini R."/>
            <person name="Da Silva C."/>
            <person name="Montanini B."/>
            <person name="Hainaut M."/>
            <person name="Levati E."/>
            <person name="Barry K.W."/>
            <person name="Belfiori B."/>
            <person name="Cichocki N."/>
            <person name="Clum A."/>
            <person name="Dockter R.B."/>
            <person name="Fauchery L."/>
            <person name="Guy J."/>
            <person name="Iotti M."/>
            <person name="Le Tacon F."/>
            <person name="Lindquist E.A."/>
            <person name="Lipzen A."/>
            <person name="Malagnac F."/>
            <person name="Mello A."/>
            <person name="Molinier V."/>
            <person name="Miyauchi S."/>
            <person name="Poulain J."/>
            <person name="Riccioni C."/>
            <person name="Rubini A."/>
            <person name="Sitrit Y."/>
            <person name="Splivallo R."/>
            <person name="Traeger S."/>
            <person name="Wang M."/>
            <person name="Zifcakova L."/>
            <person name="Wipf D."/>
            <person name="Zambonelli A."/>
            <person name="Paolocci F."/>
            <person name="Nowrousian M."/>
            <person name="Ottonello S."/>
            <person name="Baldrian P."/>
            <person name="Spatafora J.W."/>
            <person name="Henrissat B."/>
            <person name="Nagy L.G."/>
            <person name="Aury J.M."/>
            <person name="Wincker P."/>
            <person name="Grigoriev I.V."/>
            <person name="Bonfante P."/>
            <person name="Martin F.M."/>
        </authorList>
    </citation>
    <scope>NUCLEOTIDE SEQUENCE [LARGE SCALE GENOMIC DNA]</scope>
    <source>
        <strain evidence="2 3">RN42</strain>
    </source>
</reference>
<feature type="region of interest" description="Disordered" evidence="1">
    <location>
        <begin position="230"/>
        <end position="280"/>
    </location>
</feature>
<dbReference type="AlphaFoldDB" id="A0A3N4HWK2"/>
<protein>
    <submittedName>
        <fullName evidence="2">Uncharacterized protein</fullName>
    </submittedName>
</protein>
<feature type="compositionally biased region" description="Polar residues" evidence="1">
    <location>
        <begin position="230"/>
        <end position="255"/>
    </location>
</feature>
<accession>A0A3N4HWK2</accession>